<dbReference type="Proteomes" id="UP000222862">
    <property type="component" value="Unassembled WGS sequence"/>
</dbReference>
<organism evidence="2 3">
    <name type="scientific">Fusobacterium nucleatum subsp. polymorphum</name>
    <name type="common">Fusobacterium polymorphum</name>
    <dbReference type="NCBI Taxonomy" id="76857"/>
    <lineage>
        <taxon>Bacteria</taxon>
        <taxon>Fusobacteriati</taxon>
        <taxon>Fusobacteriota</taxon>
        <taxon>Fusobacteriia</taxon>
        <taxon>Fusobacteriales</taxon>
        <taxon>Fusobacteriaceae</taxon>
        <taxon>Fusobacterium</taxon>
    </lineage>
</organism>
<evidence type="ECO:0000313" key="2">
    <source>
        <dbReference type="EMBL" id="PGH21830.1"/>
    </source>
</evidence>
<dbReference type="GO" id="GO:0005829">
    <property type="term" value="C:cytosol"/>
    <property type="evidence" value="ECO:0007669"/>
    <property type="project" value="TreeGrafter"/>
</dbReference>
<comment type="caution">
    <text evidence="2">The sequence shown here is derived from an EMBL/GenBank/DDBJ whole genome shotgun (WGS) entry which is preliminary data.</text>
</comment>
<dbReference type="SUPFAM" id="SSF52218">
    <property type="entry name" value="Flavoproteins"/>
    <property type="match status" value="1"/>
</dbReference>
<dbReference type="Gene3D" id="3.40.50.360">
    <property type="match status" value="1"/>
</dbReference>
<dbReference type="Pfam" id="PF03358">
    <property type="entry name" value="FMN_red"/>
    <property type="match status" value="1"/>
</dbReference>
<dbReference type="GO" id="GO:0016491">
    <property type="term" value="F:oxidoreductase activity"/>
    <property type="evidence" value="ECO:0007669"/>
    <property type="project" value="InterPro"/>
</dbReference>
<protein>
    <submittedName>
        <fullName evidence="2">NADPH-dependent oxidoreductase</fullName>
    </submittedName>
</protein>
<dbReference type="PANTHER" id="PTHR30543:SF21">
    <property type="entry name" value="NAD(P)H-DEPENDENT FMN REDUCTASE LOT6"/>
    <property type="match status" value="1"/>
</dbReference>
<dbReference type="InterPro" id="IPR050712">
    <property type="entry name" value="NAD(P)H-dep_reductase"/>
</dbReference>
<dbReference type="InterPro" id="IPR005025">
    <property type="entry name" value="FMN_Rdtase-like_dom"/>
</dbReference>
<dbReference type="AlphaFoldDB" id="A0A2B7YKV4"/>
<sequence>MSKKVLFVVGSLREKSFNKTVAEYISKKLEEKGIETSFLDYSKLPFISQDIEFPAPNEVEKVRTDVKGVNALWIVTPEYNGSVPGPLKNFLDWISRPVEKGNFGAPEFVKGKLVAISGAAGKSEASLVIGEISGLLTRMGLNLLEEKVGLVLPAEAFQTGVFNLSDEQKTKLDNEVKLFVEKL</sequence>
<evidence type="ECO:0000259" key="1">
    <source>
        <dbReference type="Pfam" id="PF03358"/>
    </source>
</evidence>
<dbReference type="RefSeq" id="WP_023037433.1">
    <property type="nucleotide sequence ID" value="NZ_CP159327.1"/>
</dbReference>
<dbReference type="EMBL" id="NJGI01000001">
    <property type="protein sequence ID" value="PGH21830.1"/>
    <property type="molecule type" value="Genomic_DNA"/>
</dbReference>
<proteinExistence type="predicted"/>
<dbReference type="GO" id="GO:0010181">
    <property type="term" value="F:FMN binding"/>
    <property type="evidence" value="ECO:0007669"/>
    <property type="project" value="TreeGrafter"/>
</dbReference>
<dbReference type="STRING" id="76857.RO02_00410"/>
<accession>A0A2B7YKV4</accession>
<gene>
    <name evidence="2" type="ORF">RN96_00990</name>
</gene>
<evidence type="ECO:0000313" key="3">
    <source>
        <dbReference type="Proteomes" id="UP000222862"/>
    </source>
</evidence>
<feature type="domain" description="NADPH-dependent FMN reductase-like" evidence="1">
    <location>
        <begin position="4"/>
        <end position="123"/>
    </location>
</feature>
<name>A0A2B7YKV4_FUSNP</name>
<reference evidence="2 3" key="1">
    <citation type="submission" date="2017-06" db="EMBL/GenBank/DDBJ databases">
        <title>Genome sequencing of Fusobacterium nucleatum subsp. polymorphum KCOM 1232 (=ChDC F37).</title>
        <authorList>
            <person name="Kook J.-K."/>
            <person name="Park S.-N."/>
            <person name="Lim Y.K."/>
            <person name="Roh H."/>
        </authorList>
    </citation>
    <scope>NUCLEOTIDE SEQUENCE [LARGE SCALE GENOMIC DNA]</scope>
    <source>
        <strain evidence="3">KCOM 1232 ( ChDC F37)</strain>
    </source>
</reference>
<dbReference type="InterPro" id="IPR029039">
    <property type="entry name" value="Flavoprotein-like_sf"/>
</dbReference>
<dbReference type="PANTHER" id="PTHR30543">
    <property type="entry name" value="CHROMATE REDUCTASE"/>
    <property type="match status" value="1"/>
</dbReference>